<gene>
    <name evidence="3" type="ordered locus">LOC_Os12g08940</name>
</gene>
<sequence>MGFISGIDDFAFPPEQAYRFGNLDFITDNIGKISLLESDSNQSGGDPDSTPFGLPESAEIYSKVLSSTFASNHSVGISVSSSSRLNQDGVVYPPIMMRLPDDLAAVFDSRAPSPQEIEEYLTTPSVDSHPPTEIIDYGDFDDEYDFHNFDEYDDLDEDFDDNYKDNYTPLFFGVFMVDNETKEKHLAREADEQRARQEVKRLRLEQERQAQEQARLLREQQDRERLAREAEERRQRALASGRQAQELIRQQDIDTSSVFCTPQQNTVAAITLLDTLLTAGALDHVATILDQTKMMIAASVLVNLGSTQQHSTAGLHLSDLRTITNQALALLIQDHVTIEGHIGSTPCTLPPTNIENIAPPVIGSPSTYVTPSIVALRTETTDDATTHRIATMGTIESPLSQVICVEWIGWLVSSRPVSRSMMEKLIPSHGSLSTPSQSAQQEEIARQ</sequence>
<reference evidence="3" key="1">
    <citation type="journal article" date="2005" name="BMC Biol.">
        <title>The sequence of rice chromosomes 11 and 12, rich in disease resistance genes and recent gene duplications.</title>
        <authorList>
            <consortium name="The rice chromosomes 11 and 12 sequencing consortia"/>
        </authorList>
    </citation>
    <scope>NUCLEOTIDE SEQUENCE [LARGE SCALE GENOMIC DNA]</scope>
</reference>
<protein>
    <submittedName>
        <fullName evidence="3">Retrotransposon protein, putative, Ty3-gypsy subclass</fullName>
    </submittedName>
</protein>
<evidence type="ECO:0000256" key="2">
    <source>
        <dbReference type="SAM" id="MobiDB-lite"/>
    </source>
</evidence>
<evidence type="ECO:0000313" key="3">
    <source>
        <dbReference type="EMBL" id="ABA96043.1"/>
    </source>
</evidence>
<accession>Q2QWL5</accession>
<keyword evidence="1" id="KW-0175">Coiled coil</keyword>
<reference evidence="3" key="2">
    <citation type="submission" date="2005-04" db="EMBL/GenBank/DDBJ databases">
        <authorList>
            <person name="Buell C.R."/>
            <person name="Wing R.A."/>
            <person name="McCombie W.A."/>
            <person name="Ouyang S."/>
        </authorList>
    </citation>
    <scope>NUCLEOTIDE SEQUENCE</scope>
</reference>
<feature type="coiled-coil region" evidence="1">
    <location>
        <begin position="187"/>
        <end position="236"/>
    </location>
</feature>
<reference evidence="3" key="3">
    <citation type="submission" date="2006-01" db="EMBL/GenBank/DDBJ databases">
        <authorList>
            <person name="Buell R."/>
        </authorList>
    </citation>
    <scope>NUCLEOTIDE SEQUENCE</scope>
</reference>
<feature type="region of interest" description="Disordered" evidence="2">
    <location>
        <begin position="427"/>
        <end position="447"/>
    </location>
</feature>
<dbReference type="AlphaFoldDB" id="Q2QWL5"/>
<name>Q2QWL5_ORYSJ</name>
<proteinExistence type="predicted"/>
<organism evidence="3">
    <name type="scientific">Oryza sativa subsp. japonica</name>
    <name type="common">Rice</name>
    <dbReference type="NCBI Taxonomy" id="39947"/>
    <lineage>
        <taxon>Eukaryota</taxon>
        <taxon>Viridiplantae</taxon>
        <taxon>Streptophyta</taxon>
        <taxon>Embryophyta</taxon>
        <taxon>Tracheophyta</taxon>
        <taxon>Spermatophyta</taxon>
        <taxon>Magnoliopsida</taxon>
        <taxon>Liliopsida</taxon>
        <taxon>Poales</taxon>
        <taxon>Poaceae</taxon>
        <taxon>BOP clade</taxon>
        <taxon>Oryzoideae</taxon>
        <taxon>Oryzeae</taxon>
        <taxon>Oryzinae</taxon>
        <taxon>Oryza</taxon>
        <taxon>Oryza sativa</taxon>
    </lineage>
</organism>
<dbReference type="EMBL" id="DP000011">
    <property type="protein sequence ID" value="ABA96043.1"/>
    <property type="molecule type" value="Genomic_DNA"/>
</dbReference>
<feature type="compositionally biased region" description="Polar residues" evidence="2">
    <location>
        <begin position="430"/>
        <end position="441"/>
    </location>
</feature>
<evidence type="ECO:0000256" key="1">
    <source>
        <dbReference type="SAM" id="Coils"/>
    </source>
</evidence>